<dbReference type="PANTHER" id="PTHR43356:SF2">
    <property type="entry name" value="PHOSPHATE ACETYLTRANSFERASE"/>
    <property type="match status" value="1"/>
</dbReference>
<evidence type="ECO:0000313" key="6">
    <source>
        <dbReference type="Proteomes" id="UP001321450"/>
    </source>
</evidence>
<dbReference type="Pfam" id="PF01515">
    <property type="entry name" value="PTA_PTB"/>
    <property type="match status" value="1"/>
</dbReference>
<dbReference type="AlphaFoldDB" id="A0AAU9C0S5"/>
<reference evidence="6" key="1">
    <citation type="journal article" date="2024" name="Int. J. Syst. Evol. Microbiol.">
        <title>Methylomarinovum tepidoasis sp. nov., a moderately thermophilic methanotroph of the family Methylothermaceae isolated from a deep-sea hydrothermal field.</title>
        <authorList>
            <person name="Hirayama H."/>
            <person name="Takaki Y."/>
            <person name="Abe M."/>
            <person name="Miyazaki M."/>
            <person name="Uematsu K."/>
            <person name="Matsui Y."/>
            <person name="Takai K."/>
        </authorList>
    </citation>
    <scope>NUCLEOTIDE SEQUENCE [LARGE SCALE GENOMIC DNA]</scope>
    <source>
        <strain evidence="6">IN45</strain>
    </source>
</reference>
<dbReference type="EMBL" id="AP024718">
    <property type="protein sequence ID" value="BCX89690.1"/>
    <property type="molecule type" value="Genomic_DNA"/>
</dbReference>
<dbReference type="KEGG" id="meiy:MIN45_P2063"/>
<dbReference type="EC" id="2.3.1.8" evidence="5"/>
<keyword evidence="6" id="KW-1185">Reference proteome</keyword>
<evidence type="ECO:0000256" key="3">
    <source>
        <dbReference type="ARBA" id="ARBA00023315"/>
    </source>
</evidence>
<proteinExistence type="inferred from homology"/>
<evidence type="ECO:0000256" key="2">
    <source>
        <dbReference type="ARBA" id="ARBA00022679"/>
    </source>
</evidence>
<evidence type="ECO:0000259" key="4">
    <source>
        <dbReference type="Pfam" id="PF01515"/>
    </source>
</evidence>
<gene>
    <name evidence="5" type="ORF">MIN45_P2063</name>
</gene>
<dbReference type="InterPro" id="IPR002505">
    <property type="entry name" value="PTA_PTB"/>
</dbReference>
<dbReference type="PANTHER" id="PTHR43356">
    <property type="entry name" value="PHOSPHATE ACETYLTRANSFERASE"/>
    <property type="match status" value="1"/>
</dbReference>
<organism evidence="5 6">
    <name type="scientific">Methylomarinovum tepidoasis</name>
    <dbReference type="NCBI Taxonomy" id="2840183"/>
    <lineage>
        <taxon>Bacteria</taxon>
        <taxon>Pseudomonadati</taxon>
        <taxon>Pseudomonadota</taxon>
        <taxon>Gammaproteobacteria</taxon>
        <taxon>Methylococcales</taxon>
        <taxon>Methylothermaceae</taxon>
        <taxon>Methylomarinovum</taxon>
    </lineage>
</organism>
<evidence type="ECO:0000313" key="5">
    <source>
        <dbReference type="EMBL" id="BCX89690.1"/>
    </source>
</evidence>
<dbReference type="SUPFAM" id="SSF53659">
    <property type="entry name" value="Isocitrate/Isopropylmalate dehydrogenase-like"/>
    <property type="match status" value="1"/>
</dbReference>
<accession>A0AAU9C0S5</accession>
<dbReference type="InterPro" id="IPR012147">
    <property type="entry name" value="P_Ac_Bu_trans"/>
</dbReference>
<keyword evidence="3 5" id="KW-0012">Acyltransferase</keyword>
<evidence type="ECO:0000256" key="1">
    <source>
        <dbReference type="ARBA" id="ARBA00005656"/>
    </source>
</evidence>
<keyword evidence="2 5" id="KW-0808">Transferase</keyword>
<dbReference type="Gene3D" id="3.40.718.10">
    <property type="entry name" value="Isopropylmalate Dehydrogenase"/>
    <property type="match status" value="1"/>
</dbReference>
<feature type="domain" description="Phosphate acetyl/butaryl transferase" evidence="4">
    <location>
        <begin position="82"/>
        <end position="294"/>
    </location>
</feature>
<dbReference type="Proteomes" id="UP001321450">
    <property type="component" value="Chromosome"/>
</dbReference>
<dbReference type="RefSeq" id="WP_286292120.1">
    <property type="nucleotide sequence ID" value="NZ_AP024718.1"/>
</dbReference>
<dbReference type="NCBIfam" id="NF006045">
    <property type="entry name" value="PRK08190.1"/>
    <property type="match status" value="1"/>
</dbReference>
<dbReference type="PIRSF" id="PIRSF000428">
    <property type="entry name" value="P_Ac_trans"/>
    <property type="match status" value="1"/>
</dbReference>
<sequence>MNTPPTTLQQLIERARSYPPLPMAVVDAGETYVLEGAREAAEAGLIEPVLVGDRERIETLAAQIGYTLDGVRIVAANGEEEAAEKGVQLVLGGEVCGLMKGWIHTDVLMHPVLQHLRTGRRVSHVFVAELPTYPKLLYVTDAAINIFPDLPQKASIVQNAVDLARLLGVEQPKVAALSSVEVVKPEIPSTIDAACLSKMAQRRQIRHAIVDGPLAFDNAISKEAARIKQIDSEVSGEVDILLAPDLDAGNILAKDLAYLAKATLAGIVVGARVPIVLPSRSDPPQGRLASCAIAVLVHRLWPSVCRQDGNGAGER</sequence>
<name>A0AAU9C0S5_9GAMM</name>
<protein>
    <submittedName>
        <fullName evidence="5">Phosphate acetyltransferase</fullName>
        <ecNumber evidence="5">2.3.1.8</ecNumber>
    </submittedName>
</protein>
<dbReference type="GO" id="GO:0008959">
    <property type="term" value="F:phosphate acetyltransferase activity"/>
    <property type="evidence" value="ECO:0007669"/>
    <property type="project" value="UniProtKB-EC"/>
</dbReference>
<comment type="similarity">
    <text evidence="1">Belongs to the phosphate acetyltransferase and butyryltransferase family.</text>
</comment>
<dbReference type="InterPro" id="IPR050500">
    <property type="entry name" value="Phos_Acetyltrans/Butyryltrans"/>
</dbReference>